<keyword evidence="2 6" id="KW-0285">Flavoprotein</keyword>
<evidence type="ECO:0000256" key="2">
    <source>
        <dbReference type="ARBA" id="ARBA00022630"/>
    </source>
</evidence>
<comment type="similarity">
    <text evidence="1 6">Belongs to the FMO family.</text>
</comment>
<keyword evidence="6" id="KW-0503">Monooxygenase</keyword>
<evidence type="ECO:0000256" key="6">
    <source>
        <dbReference type="RuleBase" id="RU361177"/>
    </source>
</evidence>
<evidence type="ECO:0000313" key="8">
    <source>
        <dbReference type="Proteomes" id="UP001341840"/>
    </source>
</evidence>
<dbReference type="SUPFAM" id="SSF51905">
    <property type="entry name" value="FAD/NAD(P)-binding domain"/>
    <property type="match status" value="2"/>
</dbReference>
<gene>
    <name evidence="7" type="ORF">PIB30_019982</name>
</gene>
<evidence type="ECO:0000256" key="5">
    <source>
        <dbReference type="ARBA" id="ARBA00023002"/>
    </source>
</evidence>
<dbReference type="Pfam" id="PF00743">
    <property type="entry name" value="FMO-like"/>
    <property type="match status" value="2"/>
</dbReference>
<accession>A0ABU6YA72</accession>
<name>A0ABU6YA72_9FABA</name>
<dbReference type="PRINTS" id="PR00370">
    <property type="entry name" value="FMOXYGENASE"/>
</dbReference>
<keyword evidence="5 6" id="KW-0560">Oxidoreductase</keyword>
<dbReference type="PIRSF" id="PIRSF000332">
    <property type="entry name" value="FMO"/>
    <property type="match status" value="1"/>
</dbReference>
<dbReference type="EMBL" id="JASCZI010241718">
    <property type="protein sequence ID" value="MED6205683.1"/>
    <property type="molecule type" value="Genomic_DNA"/>
</dbReference>
<keyword evidence="8" id="KW-1185">Reference proteome</keyword>
<sequence length="449" mass="51750">MPQPRRTAIIGAGIAGLAMARELCRQGIEPVVFEKADDLGGTWNYDPRLESDPLGLDPDREVVHSSAYLSLRTNLPRQIMGFVDYPFREDENGDRRTFPSHEEVLRFVKEFAEEFGLRRLVRFGCDVVRVERVGRVRGSESEWLWVVEWKRKRSEEVVVSEEIFEAVVVCNGHFTQPRVPTIPGIEKWPGYQVHSHNYRVPEPFRDKVVVIIGFAASAFDISRDISKVAKEVHLASRSPEIMVMKVPNHDNIWQHKMVKYVTEDSLVAFEEGSSIHADVILYCTGFTYHFPFLETNGIVTIEDNRVGPLYKHVFPPSLAPSLSFIGLTEKDIIFQMTDLQCKWVARVLSGKVKLPSEKEMMASVAEYYQQMEKNGYPKHTTHHLHFKESEYCNWLASEVGLPPVDDWKERMYVESIKSIFSMKDHYKDQWDDAYWDAIIKDASLSKCTI</sequence>
<evidence type="ECO:0000313" key="7">
    <source>
        <dbReference type="EMBL" id="MED6205683.1"/>
    </source>
</evidence>
<organism evidence="7 8">
    <name type="scientific">Stylosanthes scabra</name>
    <dbReference type="NCBI Taxonomy" id="79078"/>
    <lineage>
        <taxon>Eukaryota</taxon>
        <taxon>Viridiplantae</taxon>
        <taxon>Streptophyta</taxon>
        <taxon>Embryophyta</taxon>
        <taxon>Tracheophyta</taxon>
        <taxon>Spermatophyta</taxon>
        <taxon>Magnoliopsida</taxon>
        <taxon>eudicotyledons</taxon>
        <taxon>Gunneridae</taxon>
        <taxon>Pentapetalae</taxon>
        <taxon>rosids</taxon>
        <taxon>fabids</taxon>
        <taxon>Fabales</taxon>
        <taxon>Fabaceae</taxon>
        <taxon>Papilionoideae</taxon>
        <taxon>50 kb inversion clade</taxon>
        <taxon>dalbergioids sensu lato</taxon>
        <taxon>Dalbergieae</taxon>
        <taxon>Pterocarpus clade</taxon>
        <taxon>Stylosanthes</taxon>
    </lineage>
</organism>
<evidence type="ECO:0000256" key="3">
    <source>
        <dbReference type="ARBA" id="ARBA00022827"/>
    </source>
</evidence>
<protein>
    <recommendedName>
        <fullName evidence="6">Flavin-containing monooxygenase</fullName>
        <ecNumber evidence="6">1.-.-.-</ecNumber>
    </recommendedName>
</protein>
<dbReference type="EC" id="1.-.-.-" evidence="6"/>
<reference evidence="7 8" key="1">
    <citation type="journal article" date="2023" name="Plants (Basel)">
        <title>Bridging the Gap: Combining Genomics and Transcriptomics Approaches to Understand Stylosanthes scabra, an Orphan Legume from the Brazilian Caatinga.</title>
        <authorList>
            <person name="Ferreira-Neto J.R.C."/>
            <person name="da Silva M.D."/>
            <person name="Binneck E."/>
            <person name="de Melo N.F."/>
            <person name="da Silva R.H."/>
            <person name="de Melo A.L.T.M."/>
            <person name="Pandolfi V."/>
            <person name="Bustamante F.O."/>
            <person name="Brasileiro-Vidal A.C."/>
            <person name="Benko-Iseppon A.M."/>
        </authorList>
    </citation>
    <scope>NUCLEOTIDE SEQUENCE [LARGE SCALE GENOMIC DNA]</scope>
    <source>
        <tissue evidence="7">Leaves</tissue>
    </source>
</reference>
<keyword evidence="3 6" id="KW-0274">FAD</keyword>
<dbReference type="PANTHER" id="PTHR23023">
    <property type="entry name" value="DIMETHYLANILINE MONOOXYGENASE"/>
    <property type="match status" value="1"/>
</dbReference>
<comment type="caution">
    <text evidence="7">The sequence shown here is derived from an EMBL/GenBank/DDBJ whole genome shotgun (WGS) entry which is preliminary data.</text>
</comment>
<comment type="cofactor">
    <cofactor evidence="6">
        <name>FAD</name>
        <dbReference type="ChEBI" id="CHEBI:57692"/>
    </cofactor>
</comment>
<dbReference type="InterPro" id="IPR036188">
    <property type="entry name" value="FAD/NAD-bd_sf"/>
</dbReference>
<keyword evidence="4" id="KW-0521">NADP</keyword>
<dbReference type="InterPro" id="IPR020946">
    <property type="entry name" value="Flavin_mOase-like"/>
</dbReference>
<dbReference type="InterPro" id="IPR050346">
    <property type="entry name" value="FMO-like"/>
</dbReference>
<evidence type="ECO:0000256" key="4">
    <source>
        <dbReference type="ARBA" id="ARBA00022857"/>
    </source>
</evidence>
<dbReference type="InterPro" id="IPR000960">
    <property type="entry name" value="Flavin_mOase"/>
</dbReference>
<proteinExistence type="inferred from homology"/>
<dbReference type="Gene3D" id="3.50.50.60">
    <property type="entry name" value="FAD/NAD(P)-binding domain"/>
    <property type="match status" value="2"/>
</dbReference>
<evidence type="ECO:0000256" key="1">
    <source>
        <dbReference type="ARBA" id="ARBA00009183"/>
    </source>
</evidence>
<dbReference type="Proteomes" id="UP001341840">
    <property type="component" value="Unassembled WGS sequence"/>
</dbReference>